<sequence>MPPTPPLHTALSPVDPTQPGGRPAPPAARPIRAGAHSTAPAGRSGRQPVAPRLRTRSTASYRRVRAVSAVLTALAVAGCGVPPDLRQSTSPSTPATASAPTSVPTPPVPPATGLPTTAPDLSSPTADAGLVATSCRSGPTGQQVIQLLRGRASVLPDGVRVQVGTGPLCAADWQYTVLRVTGYEELRVVTRGRPGAPQLVTAGTDVCNAEVRVVAPPGIRTLACDGGTVGVPGA</sequence>
<protein>
    <submittedName>
        <fullName evidence="2">Uncharacterized protein</fullName>
    </submittedName>
</protein>
<feature type="compositionally biased region" description="Low complexity" evidence="1">
    <location>
        <begin position="88"/>
        <end position="102"/>
    </location>
</feature>
<name>A0A1N6TKE1_9ACTN</name>
<feature type="region of interest" description="Disordered" evidence="1">
    <location>
        <begin position="80"/>
        <end position="128"/>
    </location>
</feature>
<reference evidence="2 3" key="1">
    <citation type="submission" date="2017-01" db="EMBL/GenBank/DDBJ databases">
        <authorList>
            <person name="Mah S.A."/>
            <person name="Swanson W.J."/>
            <person name="Moy G.W."/>
            <person name="Vacquier V.D."/>
        </authorList>
    </citation>
    <scope>NUCLEOTIDE SEQUENCE [LARGE SCALE GENOMIC DNA]</scope>
    <source>
        <strain evidence="2 3">DSM 45758</strain>
    </source>
</reference>
<dbReference type="STRING" id="1198245.SAMN05444858_10313"/>
<evidence type="ECO:0000313" key="2">
    <source>
        <dbReference type="EMBL" id="SIQ53741.1"/>
    </source>
</evidence>
<feature type="compositionally biased region" description="Pro residues" evidence="1">
    <location>
        <begin position="103"/>
        <end position="112"/>
    </location>
</feature>
<gene>
    <name evidence="2" type="ORF">SAMN05444858_10313</name>
</gene>
<accession>A0A1N6TKE1</accession>
<dbReference type="Proteomes" id="UP000186004">
    <property type="component" value="Unassembled WGS sequence"/>
</dbReference>
<keyword evidence="3" id="KW-1185">Reference proteome</keyword>
<evidence type="ECO:0000313" key="3">
    <source>
        <dbReference type="Proteomes" id="UP000186004"/>
    </source>
</evidence>
<dbReference type="AlphaFoldDB" id="A0A1N6TKE1"/>
<feature type="region of interest" description="Disordered" evidence="1">
    <location>
        <begin position="1"/>
        <end position="57"/>
    </location>
</feature>
<organism evidence="2 3">
    <name type="scientific">Micromonospora avicenniae</name>
    <dbReference type="NCBI Taxonomy" id="1198245"/>
    <lineage>
        <taxon>Bacteria</taxon>
        <taxon>Bacillati</taxon>
        <taxon>Actinomycetota</taxon>
        <taxon>Actinomycetes</taxon>
        <taxon>Micromonosporales</taxon>
        <taxon>Micromonosporaceae</taxon>
        <taxon>Micromonospora</taxon>
    </lineage>
</organism>
<proteinExistence type="predicted"/>
<dbReference type="EMBL" id="FTNF01000003">
    <property type="protein sequence ID" value="SIQ53741.1"/>
    <property type="molecule type" value="Genomic_DNA"/>
</dbReference>
<evidence type="ECO:0000256" key="1">
    <source>
        <dbReference type="SAM" id="MobiDB-lite"/>
    </source>
</evidence>